<dbReference type="PATRIC" id="fig|1107882.3.peg.2161"/>
<evidence type="ECO:0000256" key="2">
    <source>
        <dbReference type="PROSITE-ProRule" id="PRU00335"/>
    </source>
</evidence>
<dbReference type="Pfam" id="PF17938">
    <property type="entry name" value="TetR_C_29"/>
    <property type="match status" value="1"/>
</dbReference>
<dbReference type="InterPro" id="IPR041474">
    <property type="entry name" value="NicS_C"/>
</dbReference>
<protein>
    <submittedName>
        <fullName evidence="5">TetR family transcriptional regulator</fullName>
    </submittedName>
</protein>
<feature type="domain" description="HTH tetR-type" evidence="4">
    <location>
        <begin position="39"/>
        <end position="99"/>
    </location>
</feature>
<gene>
    <name evidence="5" type="ORF">MAXJ12_10972</name>
</gene>
<dbReference type="Gene3D" id="1.10.357.10">
    <property type="entry name" value="Tetracycline Repressor, domain 2"/>
    <property type="match status" value="1"/>
</dbReference>
<evidence type="ECO:0000256" key="1">
    <source>
        <dbReference type="ARBA" id="ARBA00023125"/>
    </source>
</evidence>
<dbReference type="PANTHER" id="PTHR30328:SF54">
    <property type="entry name" value="HTH-TYPE TRANSCRIPTIONAL REPRESSOR SCO4008"/>
    <property type="match status" value="1"/>
</dbReference>
<evidence type="ECO:0000259" key="4">
    <source>
        <dbReference type="PROSITE" id="PS50977"/>
    </source>
</evidence>
<name>H0HPW4_9HYPH</name>
<dbReference type="Proteomes" id="UP000003250">
    <property type="component" value="Unassembled WGS sequence"/>
</dbReference>
<proteinExistence type="predicted"/>
<keyword evidence="1 2" id="KW-0238">DNA-binding</keyword>
<evidence type="ECO:0000313" key="5">
    <source>
        <dbReference type="EMBL" id="EHK57231.1"/>
    </source>
</evidence>
<keyword evidence="6" id="KW-1185">Reference proteome</keyword>
<reference evidence="5 6" key="1">
    <citation type="journal article" date="2012" name="J. Bacteriol.">
        <title>Draft Genome Sequence of Mesorhizobium alhagi CCNWXJ12-2T, a Novel Salt-Resistant Species Isolated from the Desert of Northwestern China.</title>
        <authorList>
            <person name="Zhou M."/>
            <person name="Chen W."/>
            <person name="Chen H."/>
            <person name="Wei G."/>
        </authorList>
    </citation>
    <scope>NUCLEOTIDE SEQUENCE [LARGE SCALE GENOMIC DNA]</scope>
    <source>
        <strain evidence="5 6">CCNWXJ12-2</strain>
    </source>
</reference>
<dbReference type="GO" id="GO:0003677">
    <property type="term" value="F:DNA binding"/>
    <property type="evidence" value="ECO:0007669"/>
    <property type="project" value="UniProtKB-UniRule"/>
</dbReference>
<dbReference type="PRINTS" id="PR00455">
    <property type="entry name" value="HTHTETR"/>
</dbReference>
<dbReference type="InterPro" id="IPR009057">
    <property type="entry name" value="Homeodomain-like_sf"/>
</dbReference>
<dbReference type="SUPFAM" id="SSF46689">
    <property type="entry name" value="Homeodomain-like"/>
    <property type="match status" value="1"/>
</dbReference>
<accession>H0HPW4</accession>
<dbReference type="PROSITE" id="PS50977">
    <property type="entry name" value="HTH_TETR_2"/>
    <property type="match status" value="1"/>
</dbReference>
<sequence>MTQTKEATASADTAARAAGEKRAKNRRGSSAAGATRDPERTRAAILDAAVHEFATEGFGGARVDAIAARAKINKRMLYHYFGNKEDLYLAVLEETYRGIRVAERKLHLEDLPPDEGMRRLVTFTWEYFLKHPEFLSLLNTENMMRARHLKRSNRIQELHSPLIGLIDELLARGAREGLFRSGVDPVQLYVTIASIGFFYLSNRWTLSTIFGRDLNANAALKERGAHIVEVVLGYLKP</sequence>
<dbReference type="EMBL" id="AHAM01000076">
    <property type="protein sequence ID" value="EHK57231.1"/>
    <property type="molecule type" value="Genomic_DNA"/>
</dbReference>
<dbReference type="AlphaFoldDB" id="H0HPW4"/>
<feature type="compositionally biased region" description="Low complexity" evidence="3">
    <location>
        <begin position="7"/>
        <end position="17"/>
    </location>
</feature>
<dbReference type="InterPro" id="IPR001647">
    <property type="entry name" value="HTH_TetR"/>
</dbReference>
<dbReference type="SUPFAM" id="SSF48498">
    <property type="entry name" value="Tetracyclin repressor-like, C-terminal domain"/>
    <property type="match status" value="1"/>
</dbReference>
<dbReference type="InterPro" id="IPR050109">
    <property type="entry name" value="HTH-type_TetR-like_transc_reg"/>
</dbReference>
<feature type="region of interest" description="Disordered" evidence="3">
    <location>
        <begin position="1"/>
        <end position="38"/>
    </location>
</feature>
<evidence type="ECO:0000313" key="6">
    <source>
        <dbReference type="Proteomes" id="UP000003250"/>
    </source>
</evidence>
<evidence type="ECO:0000256" key="3">
    <source>
        <dbReference type="SAM" id="MobiDB-lite"/>
    </source>
</evidence>
<dbReference type="RefSeq" id="WP_008835825.1">
    <property type="nucleotide sequence ID" value="NZ_AHAM01000076.1"/>
</dbReference>
<feature type="DNA-binding region" description="H-T-H motif" evidence="2">
    <location>
        <begin position="62"/>
        <end position="81"/>
    </location>
</feature>
<organism evidence="5 6">
    <name type="scientific">Mesorhizobium alhagi CCNWXJ12-2</name>
    <dbReference type="NCBI Taxonomy" id="1107882"/>
    <lineage>
        <taxon>Bacteria</taxon>
        <taxon>Pseudomonadati</taxon>
        <taxon>Pseudomonadota</taxon>
        <taxon>Alphaproteobacteria</taxon>
        <taxon>Hyphomicrobiales</taxon>
        <taxon>Phyllobacteriaceae</taxon>
        <taxon>Allomesorhizobium</taxon>
    </lineage>
</organism>
<dbReference type="OrthoDB" id="2356263at2"/>
<dbReference type="Pfam" id="PF00440">
    <property type="entry name" value="TetR_N"/>
    <property type="match status" value="1"/>
</dbReference>
<dbReference type="InterPro" id="IPR036271">
    <property type="entry name" value="Tet_transcr_reg_TetR-rel_C_sf"/>
</dbReference>
<dbReference type="PANTHER" id="PTHR30328">
    <property type="entry name" value="TRANSCRIPTIONAL REPRESSOR"/>
    <property type="match status" value="1"/>
</dbReference>